<dbReference type="InterPro" id="IPR036412">
    <property type="entry name" value="HAD-like_sf"/>
</dbReference>
<organism evidence="1 2">
    <name type="scientific">Acinetobacter pollinis</name>
    <dbReference type="NCBI Taxonomy" id="2605270"/>
    <lineage>
        <taxon>Bacteria</taxon>
        <taxon>Pseudomonadati</taxon>
        <taxon>Pseudomonadota</taxon>
        <taxon>Gammaproteobacteria</taxon>
        <taxon>Moraxellales</taxon>
        <taxon>Moraxellaceae</taxon>
        <taxon>Acinetobacter</taxon>
    </lineage>
</organism>
<dbReference type="SFLD" id="SFLDG01129">
    <property type="entry name" value="C1.5:_HAD__Beta-PGM__Phosphata"/>
    <property type="match status" value="1"/>
</dbReference>
<protein>
    <submittedName>
        <fullName evidence="1">HAD-IA family hydrolase</fullName>
    </submittedName>
</protein>
<dbReference type="Gene3D" id="3.40.50.1000">
    <property type="entry name" value="HAD superfamily/HAD-like"/>
    <property type="match status" value="1"/>
</dbReference>
<dbReference type="Gene3D" id="1.10.150.240">
    <property type="entry name" value="Putative phosphatase, domain 2"/>
    <property type="match status" value="1"/>
</dbReference>
<dbReference type="PANTHER" id="PTHR43434">
    <property type="entry name" value="PHOSPHOGLYCOLATE PHOSPHATASE"/>
    <property type="match status" value="1"/>
</dbReference>
<dbReference type="InterPro" id="IPR023214">
    <property type="entry name" value="HAD_sf"/>
</dbReference>
<dbReference type="PANTHER" id="PTHR43434:SF20">
    <property type="entry name" value="5'-NUCLEOTIDASE"/>
    <property type="match status" value="1"/>
</dbReference>
<name>A0ABU6DUW6_9GAMM</name>
<dbReference type="SFLD" id="SFLDS00003">
    <property type="entry name" value="Haloacid_Dehalogenase"/>
    <property type="match status" value="1"/>
</dbReference>
<dbReference type="InterPro" id="IPR006439">
    <property type="entry name" value="HAD-SF_hydro_IA"/>
</dbReference>
<keyword evidence="1" id="KW-0378">Hydrolase</keyword>
<dbReference type="GO" id="GO:0016787">
    <property type="term" value="F:hydrolase activity"/>
    <property type="evidence" value="ECO:0007669"/>
    <property type="project" value="UniProtKB-KW"/>
</dbReference>
<dbReference type="EMBL" id="VTDN01000011">
    <property type="protein sequence ID" value="MEB5477644.1"/>
    <property type="molecule type" value="Genomic_DNA"/>
</dbReference>
<evidence type="ECO:0000313" key="1">
    <source>
        <dbReference type="EMBL" id="MEB5477644.1"/>
    </source>
</evidence>
<dbReference type="InterPro" id="IPR023198">
    <property type="entry name" value="PGP-like_dom2"/>
</dbReference>
<dbReference type="InterPro" id="IPR041492">
    <property type="entry name" value="HAD_2"/>
</dbReference>
<dbReference type="RefSeq" id="WP_325776038.1">
    <property type="nucleotide sequence ID" value="NZ_VTDN01000011.1"/>
</dbReference>
<dbReference type="Pfam" id="PF13419">
    <property type="entry name" value="HAD_2"/>
    <property type="match status" value="1"/>
</dbReference>
<dbReference type="NCBIfam" id="TIGR01549">
    <property type="entry name" value="HAD-SF-IA-v1"/>
    <property type="match status" value="1"/>
</dbReference>
<dbReference type="InterPro" id="IPR050155">
    <property type="entry name" value="HAD-like_hydrolase_sf"/>
</dbReference>
<proteinExistence type="predicted"/>
<keyword evidence="2" id="KW-1185">Reference proteome</keyword>
<dbReference type="SUPFAM" id="SSF56784">
    <property type="entry name" value="HAD-like"/>
    <property type="match status" value="1"/>
</dbReference>
<dbReference type="Proteomes" id="UP001339883">
    <property type="component" value="Unassembled WGS sequence"/>
</dbReference>
<accession>A0ABU6DUW6</accession>
<comment type="caution">
    <text evidence="1">The sequence shown here is derived from an EMBL/GenBank/DDBJ whole genome shotgun (WGS) entry which is preliminary data.</text>
</comment>
<gene>
    <name evidence="1" type="ORF">I2F25_11410</name>
</gene>
<reference evidence="1 2" key="1">
    <citation type="submission" date="2019-08" db="EMBL/GenBank/DDBJ databases">
        <title>Five species of Acinetobacter isolated from floral nectar and animal pollinators.</title>
        <authorList>
            <person name="Hendry T.A."/>
        </authorList>
    </citation>
    <scope>NUCLEOTIDE SEQUENCE [LARGE SCALE GENOMIC DNA]</scope>
    <source>
        <strain evidence="1 2">MD18.27</strain>
    </source>
</reference>
<sequence>MDQIKYVLLDLDGTLTDPKQGIHACIHYAMNKLGLPLPENTDLDWTIGPPLKQSFEVLLDTVDRKSDAEQALIFYRERFADVGLFENYVYPQVKETLHILKNKGYVLYLATAKPQIYAQRILAHFELLEYFKYAYGSELNGDRTNKADLIAYILQSEKINANECVMVGDRRYDILGARHHHIDTIAVRYGYGTEQELDNAAPKYSVQSFNELMNIL</sequence>
<evidence type="ECO:0000313" key="2">
    <source>
        <dbReference type="Proteomes" id="UP001339883"/>
    </source>
</evidence>